<dbReference type="PANTHER" id="PTHR22601">
    <property type="entry name" value="ISP4 LIKE PROTEIN"/>
    <property type="match status" value="1"/>
</dbReference>
<feature type="transmembrane region" description="Helical" evidence="10">
    <location>
        <begin position="637"/>
        <end position="657"/>
    </location>
</feature>
<feature type="transmembrane region" description="Helical" evidence="10">
    <location>
        <begin position="569"/>
        <end position="587"/>
    </location>
</feature>
<comment type="subcellular location">
    <subcellularLocation>
        <location evidence="1">Membrane</location>
        <topology evidence="1">Multi-pass membrane protein</topology>
    </subcellularLocation>
</comment>
<feature type="transmembrane region" description="Helical" evidence="10">
    <location>
        <begin position="486"/>
        <end position="506"/>
    </location>
</feature>
<feature type="transmembrane region" description="Helical" evidence="10">
    <location>
        <begin position="518"/>
        <end position="538"/>
    </location>
</feature>
<dbReference type="GO" id="GO:0016020">
    <property type="term" value="C:membrane"/>
    <property type="evidence" value="ECO:0007669"/>
    <property type="project" value="UniProtKB-SubCell"/>
</dbReference>
<keyword evidence="8 10" id="KW-0472">Membrane</keyword>
<name>A0A165Y3T4_9AGAM</name>
<evidence type="ECO:0000256" key="2">
    <source>
        <dbReference type="ARBA" id="ARBA00008807"/>
    </source>
</evidence>
<comment type="similarity">
    <text evidence="2">Belongs to the oligopeptide OPT transporter family.</text>
</comment>
<dbReference type="InterPro" id="IPR004648">
    <property type="entry name" value="Oligpept_transpt"/>
</dbReference>
<evidence type="ECO:0000313" key="11">
    <source>
        <dbReference type="EMBL" id="KZP09174.1"/>
    </source>
</evidence>
<evidence type="ECO:0000256" key="10">
    <source>
        <dbReference type="SAM" id="Phobius"/>
    </source>
</evidence>
<proteinExistence type="inferred from homology"/>
<dbReference type="NCBIfam" id="TIGR00728">
    <property type="entry name" value="OPT_sfam"/>
    <property type="match status" value="1"/>
</dbReference>
<feature type="transmembrane region" description="Helical" evidence="10">
    <location>
        <begin position="460"/>
        <end position="480"/>
    </location>
</feature>
<dbReference type="AlphaFoldDB" id="A0A165Y3T4"/>
<keyword evidence="4 10" id="KW-0812">Transmembrane</keyword>
<dbReference type="OrthoDB" id="9986677at2759"/>
<dbReference type="GO" id="GO:0035673">
    <property type="term" value="F:oligopeptide transmembrane transporter activity"/>
    <property type="evidence" value="ECO:0007669"/>
    <property type="project" value="InterPro"/>
</dbReference>
<evidence type="ECO:0000256" key="3">
    <source>
        <dbReference type="ARBA" id="ARBA00022448"/>
    </source>
</evidence>
<evidence type="ECO:0000256" key="8">
    <source>
        <dbReference type="ARBA" id="ARBA00023136"/>
    </source>
</evidence>
<feature type="transmembrane region" description="Helical" evidence="10">
    <location>
        <begin position="607"/>
        <end position="625"/>
    </location>
</feature>
<evidence type="ECO:0000256" key="1">
    <source>
        <dbReference type="ARBA" id="ARBA00004141"/>
    </source>
</evidence>
<feature type="transmembrane region" description="Helical" evidence="10">
    <location>
        <begin position="195"/>
        <end position="215"/>
    </location>
</feature>
<keyword evidence="3" id="KW-0813">Transport</keyword>
<evidence type="ECO:0000256" key="6">
    <source>
        <dbReference type="ARBA" id="ARBA00022927"/>
    </source>
</evidence>
<feature type="transmembrane region" description="Helical" evidence="10">
    <location>
        <begin position="94"/>
        <end position="113"/>
    </location>
</feature>
<evidence type="ECO:0000256" key="4">
    <source>
        <dbReference type="ARBA" id="ARBA00022692"/>
    </source>
</evidence>
<dbReference type="Proteomes" id="UP000076532">
    <property type="component" value="Unassembled WGS sequence"/>
</dbReference>
<reference evidence="11 12" key="1">
    <citation type="journal article" date="2016" name="Mol. Biol. Evol.">
        <title>Comparative Genomics of Early-Diverging Mushroom-Forming Fungi Provides Insights into the Origins of Lignocellulose Decay Capabilities.</title>
        <authorList>
            <person name="Nagy L.G."/>
            <person name="Riley R."/>
            <person name="Tritt A."/>
            <person name="Adam C."/>
            <person name="Daum C."/>
            <person name="Floudas D."/>
            <person name="Sun H."/>
            <person name="Yadav J.S."/>
            <person name="Pangilinan J."/>
            <person name="Larsson K.H."/>
            <person name="Matsuura K."/>
            <person name="Barry K."/>
            <person name="Labutti K."/>
            <person name="Kuo R."/>
            <person name="Ohm R.A."/>
            <person name="Bhattacharya S.S."/>
            <person name="Shirouzu T."/>
            <person name="Yoshinaga Y."/>
            <person name="Martin F.M."/>
            <person name="Grigoriev I.V."/>
            <person name="Hibbett D.S."/>
        </authorList>
    </citation>
    <scope>NUCLEOTIDE SEQUENCE [LARGE SCALE GENOMIC DNA]</scope>
    <source>
        <strain evidence="11 12">CBS 109695</strain>
    </source>
</reference>
<feature type="compositionally biased region" description="Low complexity" evidence="9">
    <location>
        <begin position="27"/>
        <end position="36"/>
    </location>
</feature>
<keyword evidence="12" id="KW-1185">Reference proteome</keyword>
<dbReference type="InterPro" id="IPR004813">
    <property type="entry name" value="OPT"/>
</dbReference>
<sequence>MSAAHEQINDDARLEYGPHRDMEKSSESLPRSQSSSKIDISILESDRVSLGSDVFDPNLDSNEADFEEDSPYPEVRSAVANFDDDTMPASTIRAWVLGIIGAMVLPGVNQFFYLRYPGIVIGSLVAQLVMFPIGRAWARVMPSVKIFGHSLNDGPFTIKEHVLVTIMAGVGATSAYATDIIAVQRVYYHQRNNFSYGWLLVMSTQLIGFSIGGIARRFLVSPPSMIWPAALVQCALFNTLHSQSYAGAGTRQGISRERFFAIAFAATTLWYIVPGYLFQALSWFSWVCWLVPNNVVVNQLFGYKSGLGFSMLTFDWNQIAFIGSPLATPWWAEANIAVGFIFFFWILTPIFYYTGQWHSQYLPMSSRLPFDNMGQQYNISRILRADSTIDLEAFRAYSPLYLSMTFVMSYALSFMAITSMITHTIIYFRKPIRVQFGRSLREQPDIHARLMSNYRQVPEWWYAILFVITFIFACVCVHIWPTSMSIWALVVALLIAFVYTIPIGMIQAVTNCQVGLNVITELIAGFILPGHPTAMMLFKTYGYITMGQAMQFTADIKLSHYMKIPPRPVFWAQIVATVVAGTVQLGVQSWMFSNIPDLCQQHQADNFICPGTQVFYTASVVWGLIGSNLQFETGQVYHSLLYFLPIGAVCPIIIYVINRKWPNSLLAYANFPLMVAGLASIPPATAVNYVPWAIVGFVFQFFVRRWHFSFWAKYNYILSAALDAGTAFGIILVFFCLQYPMRGKLGFHTIQQWWGNTVFAETADWNSLPWKTVEKPFGAEIW</sequence>
<keyword evidence="5" id="KW-0571">Peptide transport</keyword>
<evidence type="ECO:0000256" key="7">
    <source>
        <dbReference type="ARBA" id="ARBA00022989"/>
    </source>
</evidence>
<dbReference type="Pfam" id="PF03169">
    <property type="entry name" value="OPT"/>
    <property type="match status" value="1"/>
</dbReference>
<evidence type="ECO:0000313" key="12">
    <source>
        <dbReference type="Proteomes" id="UP000076532"/>
    </source>
</evidence>
<feature type="transmembrane region" description="Helical" evidence="10">
    <location>
        <begin position="119"/>
        <end position="140"/>
    </location>
</feature>
<organism evidence="11 12">
    <name type="scientific">Athelia psychrophila</name>
    <dbReference type="NCBI Taxonomy" id="1759441"/>
    <lineage>
        <taxon>Eukaryota</taxon>
        <taxon>Fungi</taxon>
        <taxon>Dikarya</taxon>
        <taxon>Basidiomycota</taxon>
        <taxon>Agaricomycotina</taxon>
        <taxon>Agaricomycetes</taxon>
        <taxon>Agaricomycetidae</taxon>
        <taxon>Atheliales</taxon>
        <taxon>Atheliaceae</taxon>
        <taxon>Athelia</taxon>
    </lineage>
</organism>
<feature type="transmembrane region" description="Helical" evidence="10">
    <location>
        <begin position="259"/>
        <end position="277"/>
    </location>
</feature>
<evidence type="ECO:0000256" key="9">
    <source>
        <dbReference type="SAM" id="MobiDB-lite"/>
    </source>
</evidence>
<dbReference type="NCBIfam" id="TIGR00727">
    <property type="entry name" value="ISP4_OPT"/>
    <property type="match status" value="1"/>
</dbReference>
<feature type="transmembrane region" description="Helical" evidence="10">
    <location>
        <begin position="334"/>
        <end position="354"/>
    </location>
</feature>
<feature type="transmembrane region" description="Helical" evidence="10">
    <location>
        <begin position="407"/>
        <end position="428"/>
    </location>
</feature>
<evidence type="ECO:0000256" key="5">
    <source>
        <dbReference type="ARBA" id="ARBA00022856"/>
    </source>
</evidence>
<feature type="region of interest" description="Disordered" evidence="9">
    <location>
        <begin position="1"/>
        <end position="38"/>
    </location>
</feature>
<gene>
    <name evidence="11" type="ORF">FIBSPDRAFT_873879</name>
</gene>
<keyword evidence="6" id="KW-0653">Protein transport</keyword>
<dbReference type="GO" id="GO:0015031">
    <property type="term" value="P:protein transport"/>
    <property type="evidence" value="ECO:0007669"/>
    <property type="project" value="UniProtKB-KW"/>
</dbReference>
<dbReference type="EMBL" id="KV417706">
    <property type="protein sequence ID" value="KZP09174.1"/>
    <property type="molecule type" value="Genomic_DNA"/>
</dbReference>
<feature type="transmembrane region" description="Helical" evidence="10">
    <location>
        <begin position="714"/>
        <end position="737"/>
    </location>
</feature>
<feature type="compositionally biased region" description="Basic and acidic residues" evidence="9">
    <location>
        <begin position="7"/>
        <end position="26"/>
    </location>
</feature>
<feature type="transmembrane region" description="Helical" evidence="10">
    <location>
        <begin position="161"/>
        <end position="183"/>
    </location>
</feature>
<keyword evidence="7 10" id="KW-1133">Transmembrane helix</keyword>
<protein>
    <submittedName>
        <fullName evidence="11">Small oligopeptide transporter</fullName>
    </submittedName>
</protein>
<accession>A0A165Y3T4</accession>
<feature type="transmembrane region" description="Helical" evidence="10">
    <location>
        <begin position="669"/>
        <end position="702"/>
    </location>
</feature>